<sequence>MALAGKSEVSLASKAILGFSFLLLLVSGCATDYNEIIQSTENSYYAQNYDSAIPSIRALYEDSSTKDRLLFLMEAGMIFHSKGDFQTSNKVFKEAEELSDNIRTSLTKEGLAFLLSDNESNYTGEDFERVMIKFFIALNFLSMGELENAKIYFRRLDFELKEMKFTSAEYRQNNAARLLDAYVSEKLGKFNDARVQFKNMESLIGSNQTLVSDRFVLAAKENDGRDMGKYAKGSGLVQAYNHSMQKVDFRNERLTEVVIIHEAGKSAIKESRGKLLEDEYFAAALRGAIEIAARSEGAGVSVAGVLATLSTAENPIPIYKERDWEGSQRRHFYVNGVDVGAFDIMNNYSDTAIKNFNDNYKALITKNVTSLAVKVVAAVIASEAAAKAIESGLGDKNKNDLLSGLIRLAAGAAAGLATAQVIGPDLRCWRTIPSNFQIKRLFLEPGEYSLKLDEGTGITSNLPRTILVEEGKPLFLPVRSYKN</sequence>
<dbReference type="AlphaFoldDB" id="A0A2P2E2L5"/>
<proteinExistence type="predicted"/>
<protein>
    <submittedName>
        <fullName evidence="1">Lipoprotein</fullName>
    </submittedName>
</protein>
<dbReference type="Proteomes" id="UP000245133">
    <property type="component" value="Unassembled WGS sequence"/>
</dbReference>
<name>A0A2P2E2L5_9LEPT</name>
<evidence type="ECO:0000313" key="2">
    <source>
        <dbReference type="Proteomes" id="UP000245133"/>
    </source>
</evidence>
<dbReference type="EMBL" id="BFBB01000008">
    <property type="protein sequence ID" value="GBF51056.1"/>
    <property type="molecule type" value="Genomic_DNA"/>
</dbReference>
<organism evidence="1 2">
    <name type="scientific">Leptospira ryugenii</name>
    <dbReference type="NCBI Taxonomy" id="1917863"/>
    <lineage>
        <taxon>Bacteria</taxon>
        <taxon>Pseudomonadati</taxon>
        <taxon>Spirochaetota</taxon>
        <taxon>Spirochaetia</taxon>
        <taxon>Leptospirales</taxon>
        <taxon>Leptospiraceae</taxon>
        <taxon>Leptospira</taxon>
    </lineage>
</organism>
<accession>A0A2P2E2L5</accession>
<dbReference type="PROSITE" id="PS51257">
    <property type="entry name" value="PROKAR_LIPOPROTEIN"/>
    <property type="match status" value="1"/>
</dbReference>
<keyword evidence="2" id="KW-1185">Reference proteome</keyword>
<gene>
    <name evidence="1" type="ORF">LPTSP4_25870</name>
</gene>
<comment type="caution">
    <text evidence="1">The sequence shown here is derived from an EMBL/GenBank/DDBJ whole genome shotgun (WGS) entry which is preliminary data.</text>
</comment>
<reference evidence="1 2" key="1">
    <citation type="submission" date="2018-02" db="EMBL/GenBank/DDBJ databases">
        <title>Novel Leptospira species isolated from soil and water in Japan.</title>
        <authorList>
            <person name="Nakao R."/>
            <person name="Masuzawa T."/>
        </authorList>
    </citation>
    <scope>NUCLEOTIDE SEQUENCE [LARGE SCALE GENOMIC DNA]</scope>
    <source>
        <strain evidence="1 2">YH101</strain>
    </source>
</reference>
<keyword evidence="1" id="KW-0449">Lipoprotein</keyword>
<evidence type="ECO:0000313" key="1">
    <source>
        <dbReference type="EMBL" id="GBF51056.1"/>
    </source>
</evidence>